<evidence type="ECO:0000313" key="6">
    <source>
        <dbReference type="Proteomes" id="UP000646827"/>
    </source>
</evidence>
<name>A0A8H7VIV2_9FUNG</name>
<evidence type="ECO:0000256" key="2">
    <source>
        <dbReference type="ARBA" id="ARBA00023242"/>
    </source>
</evidence>
<dbReference type="GO" id="GO:0005634">
    <property type="term" value="C:nucleus"/>
    <property type="evidence" value="ECO:0007669"/>
    <property type="project" value="UniProtKB-SubCell"/>
</dbReference>
<dbReference type="OrthoDB" id="433924at2759"/>
<evidence type="ECO:0000256" key="3">
    <source>
        <dbReference type="SAM" id="MobiDB-lite"/>
    </source>
</evidence>
<feature type="compositionally biased region" description="Basic and acidic residues" evidence="3">
    <location>
        <begin position="129"/>
        <end position="147"/>
    </location>
</feature>
<dbReference type="InterPro" id="IPR023779">
    <property type="entry name" value="Chromodomain_CS"/>
</dbReference>
<dbReference type="Pfam" id="PF00385">
    <property type="entry name" value="Chromo"/>
    <property type="match status" value="1"/>
</dbReference>
<keyword evidence="2" id="KW-0539">Nucleus</keyword>
<dbReference type="PANTHER" id="PTHR22812">
    <property type="entry name" value="CHROMOBOX PROTEIN"/>
    <property type="match status" value="1"/>
</dbReference>
<dbReference type="EMBL" id="JAEPRB010000042">
    <property type="protein sequence ID" value="KAG2224466.1"/>
    <property type="molecule type" value="Genomic_DNA"/>
</dbReference>
<dbReference type="PROSITE" id="PS50013">
    <property type="entry name" value="CHROMO_2"/>
    <property type="match status" value="1"/>
</dbReference>
<gene>
    <name evidence="5" type="ORF">INT45_010532</name>
</gene>
<feature type="region of interest" description="Disordered" evidence="3">
    <location>
        <begin position="76"/>
        <end position="303"/>
    </location>
</feature>
<proteinExistence type="predicted"/>
<feature type="compositionally biased region" description="Polar residues" evidence="3">
    <location>
        <begin position="276"/>
        <end position="285"/>
    </location>
</feature>
<dbReference type="InterPro" id="IPR016197">
    <property type="entry name" value="Chromo-like_dom_sf"/>
</dbReference>
<dbReference type="Gene3D" id="2.40.50.40">
    <property type="match status" value="1"/>
</dbReference>
<feature type="compositionally biased region" description="Basic and acidic residues" evidence="3">
    <location>
        <begin position="289"/>
        <end position="301"/>
    </location>
</feature>
<feature type="domain" description="Chromo" evidence="4">
    <location>
        <begin position="18"/>
        <end position="76"/>
    </location>
</feature>
<dbReference type="InterPro" id="IPR000953">
    <property type="entry name" value="Chromo/chromo_shadow_dom"/>
</dbReference>
<comment type="caution">
    <text evidence="5">The sequence shown here is derived from an EMBL/GenBank/DDBJ whole genome shotgun (WGS) entry which is preliminary data.</text>
</comment>
<dbReference type="InterPro" id="IPR051219">
    <property type="entry name" value="Heterochromatin_chromo-domain"/>
</dbReference>
<dbReference type="InterPro" id="IPR023780">
    <property type="entry name" value="Chromo_domain"/>
</dbReference>
<accession>A0A8H7VIV2</accession>
<protein>
    <recommendedName>
        <fullName evidence="4">Chromo domain-containing protein</fullName>
    </recommendedName>
</protein>
<dbReference type="AlphaFoldDB" id="A0A8H7VIV2"/>
<feature type="compositionally biased region" description="Polar residues" evidence="3">
    <location>
        <begin position="234"/>
        <end position="259"/>
    </location>
</feature>
<feature type="compositionally biased region" description="Low complexity" evidence="3">
    <location>
        <begin position="197"/>
        <end position="233"/>
    </location>
</feature>
<evidence type="ECO:0000313" key="5">
    <source>
        <dbReference type="EMBL" id="KAG2224466.1"/>
    </source>
</evidence>
<dbReference type="Proteomes" id="UP000646827">
    <property type="component" value="Unassembled WGS sequence"/>
</dbReference>
<keyword evidence="6" id="KW-1185">Reference proteome</keyword>
<feature type="compositionally biased region" description="Basic and acidic residues" evidence="3">
    <location>
        <begin position="261"/>
        <end position="273"/>
    </location>
</feature>
<dbReference type="SUPFAM" id="SSF54160">
    <property type="entry name" value="Chromo domain-like"/>
    <property type="match status" value="1"/>
</dbReference>
<organism evidence="5 6">
    <name type="scientific">Circinella minor</name>
    <dbReference type="NCBI Taxonomy" id="1195481"/>
    <lineage>
        <taxon>Eukaryota</taxon>
        <taxon>Fungi</taxon>
        <taxon>Fungi incertae sedis</taxon>
        <taxon>Mucoromycota</taxon>
        <taxon>Mucoromycotina</taxon>
        <taxon>Mucoromycetes</taxon>
        <taxon>Mucorales</taxon>
        <taxon>Lichtheimiaceae</taxon>
        <taxon>Circinella</taxon>
    </lineage>
</organism>
<dbReference type="PROSITE" id="PS00598">
    <property type="entry name" value="CHROMO_1"/>
    <property type="match status" value="1"/>
</dbReference>
<reference evidence="5 6" key="1">
    <citation type="submission" date="2020-12" db="EMBL/GenBank/DDBJ databases">
        <title>Metabolic potential, ecology and presence of endohyphal bacteria is reflected in genomic diversity of Mucoromycotina.</title>
        <authorList>
            <person name="Muszewska A."/>
            <person name="Okrasinska A."/>
            <person name="Steczkiewicz K."/>
            <person name="Drgas O."/>
            <person name="Orlowska M."/>
            <person name="Perlinska-Lenart U."/>
            <person name="Aleksandrzak-Piekarczyk T."/>
            <person name="Szatraj K."/>
            <person name="Zielenkiewicz U."/>
            <person name="Pilsyk S."/>
            <person name="Malc E."/>
            <person name="Mieczkowski P."/>
            <person name="Kruszewska J.S."/>
            <person name="Biernat P."/>
            <person name="Pawlowska J."/>
        </authorList>
    </citation>
    <scope>NUCLEOTIDE SEQUENCE [LARGE SCALE GENOMIC DNA]</scope>
    <source>
        <strain evidence="5 6">CBS 142.35</strain>
    </source>
</reference>
<evidence type="ECO:0000256" key="1">
    <source>
        <dbReference type="ARBA" id="ARBA00004123"/>
    </source>
</evidence>
<dbReference type="SMART" id="SM00298">
    <property type="entry name" value="CHROMO"/>
    <property type="match status" value="1"/>
</dbReference>
<feature type="region of interest" description="Disordered" evidence="3">
    <location>
        <begin position="343"/>
        <end position="372"/>
    </location>
</feature>
<evidence type="ECO:0000259" key="4">
    <source>
        <dbReference type="PROSITE" id="PS50013"/>
    </source>
</evidence>
<sequence>MSTFESNMDNSTSEEEEYEVERILDHRRRNGKLQYEIKWKDYSEEDNTWENETNVFAIDLINTYWDSRGGQEALKAARSGKKVKKVNSPGIKDKGKQSGRASSSSAAAGVKRTRTPDISLSSSSGTSERLLKQARTEDNEKENEDKINTSSITTDQQQQQQQQEESTIEYYTSLSPSPLSSLSPSLSLGSSPPPPQQQQQQQQQQQNTFTTLSSSSLQQHPTTESLPSSPTSEDNQQNLQLLTSSKQKDSIVSNSSQAGTEDIHKENDNEVIQHPESYNNDELSVTTTTEKETEVADKGDETITPSLLENTIVNKKDTFSPTSPSLSLNNSFDTINVSVTGEQEPTTLESFTSQNASEQQQQQPINNNVEKENIATTTITTNDENEMMDELDEPTSVISPGTLQDAGMMLDIMDEDPFTPTPPPADKPSITITTDNSTDITTNHTANEEQQAVSIATETEVPRTTVKSSSISKEKGIGESRKMIRDMGKQPSENGEIEQDPVTSKFTRREKYMKGMEEINEDDVIYDDNFPAHQDDWVNVKEVVAVTQVPHGSPDSEVFAVVRWYIV</sequence>
<comment type="subcellular location">
    <subcellularLocation>
        <location evidence="1">Nucleus</location>
    </subcellularLocation>
</comment>
<dbReference type="CDD" id="cd00024">
    <property type="entry name" value="CD_CSD"/>
    <property type="match status" value="1"/>
</dbReference>
<feature type="compositionally biased region" description="Low complexity" evidence="3">
    <location>
        <begin position="172"/>
        <end position="190"/>
    </location>
</feature>